<accession>A0A5C6DJE4</accession>
<dbReference type="Proteomes" id="UP000319143">
    <property type="component" value="Unassembled WGS sequence"/>
</dbReference>
<reference evidence="1 2" key="1">
    <citation type="submission" date="2019-02" db="EMBL/GenBank/DDBJ databases">
        <title>Deep-cultivation of Planctomycetes and their phenomic and genomic characterization uncovers novel biology.</title>
        <authorList>
            <person name="Wiegand S."/>
            <person name="Jogler M."/>
            <person name="Boedeker C."/>
            <person name="Pinto D."/>
            <person name="Vollmers J."/>
            <person name="Rivas-Marin E."/>
            <person name="Kohn T."/>
            <person name="Peeters S.H."/>
            <person name="Heuer A."/>
            <person name="Rast P."/>
            <person name="Oberbeckmann S."/>
            <person name="Bunk B."/>
            <person name="Jeske O."/>
            <person name="Meyerdierks A."/>
            <person name="Storesund J.E."/>
            <person name="Kallscheuer N."/>
            <person name="Luecker S."/>
            <person name="Lage O.M."/>
            <person name="Pohl T."/>
            <person name="Merkel B.J."/>
            <person name="Hornburger P."/>
            <person name="Mueller R.-W."/>
            <person name="Bruemmer F."/>
            <person name="Labrenz M."/>
            <person name="Spormann A.M."/>
            <person name="Op Den Camp H."/>
            <person name="Overmann J."/>
            <person name="Amann R."/>
            <person name="Jetten M.S.M."/>
            <person name="Mascher T."/>
            <person name="Medema M.H."/>
            <person name="Devos D.P."/>
            <person name="Kaster A.-K."/>
            <person name="Ovreas L."/>
            <person name="Rohde M."/>
            <person name="Galperin M.Y."/>
            <person name="Jogler C."/>
        </authorList>
    </citation>
    <scope>NUCLEOTIDE SEQUENCE [LARGE SCALE GENOMIC DNA]</scope>
    <source>
        <strain evidence="1 2">Poly41</strain>
    </source>
</reference>
<evidence type="ECO:0000313" key="1">
    <source>
        <dbReference type="EMBL" id="TWU36027.1"/>
    </source>
</evidence>
<comment type="caution">
    <text evidence="1">The sequence shown here is derived from an EMBL/GenBank/DDBJ whole genome shotgun (WGS) entry which is preliminary data.</text>
</comment>
<protein>
    <submittedName>
        <fullName evidence="1">Uncharacterized protein</fullName>
    </submittedName>
</protein>
<evidence type="ECO:0000313" key="2">
    <source>
        <dbReference type="Proteomes" id="UP000319143"/>
    </source>
</evidence>
<sequence length="104" mass="11797">MVLTTPYRVRQWGRAWLLLQAEHVRGSWVLNLPTIPVLIFRAWLAQHSHARWGTASCAMTFHVAWFLFLPPPQEGLSGPNGGFSPTAVEKIPFLFKYSPAFCCN</sequence>
<organism evidence="1 2">
    <name type="scientific">Novipirellula artificiosorum</name>
    <dbReference type="NCBI Taxonomy" id="2528016"/>
    <lineage>
        <taxon>Bacteria</taxon>
        <taxon>Pseudomonadati</taxon>
        <taxon>Planctomycetota</taxon>
        <taxon>Planctomycetia</taxon>
        <taxon>Pirellulales</taxon>
        <taxon>Pirellulaceae</taxon>
        <taxon>Novipirellula</taxon>
    </lineage>
</organism>
<name>A0A5C6DJE4_9BACT</name>
<keyword evidence="2" id="KW-1185">Reference proteome</keyword>
<gene>
    <name evidence="1" type="ORF">Poly41_37800</name>
</gene>
<proteinExistence type="predicted"/>
<dbReference type="AlphaFoldDB" id="A0A5C6DJE4"/>
<dbReference type="EMBL" id="SJPV01000006">
    <property type="protein sequence ID" value="TWU36027.1"/>
    <property type="molecule type" value="Genomic_DNA"/>
</dbReference>